<dbReference type="InterPro" id="IPR026960">
    <property type="entry name" value="RVT-Znf"/>
</dbReference>
<proteinExistence type="predicted"/>
<reference evidence="2 3" key="1">
    <citation type="journal article" date="2023" name="Plants (Basel)">
        <title>Bridging the Gap: Combining Genomics and Transcriptomics Approaches to Understand Stylosanthes scabra, an Orphan Legume from the Brazilian Caatinga.</title>
        <authorList>
            <person name="Ferreira-Neto J.R.C."/>
            <person name="da Silva M.D."/>
            <person name="Binneck E."/>
            <person name="de Melo N.F."/>
            <person name="da Silva R.H."/>
            <person name="de Melo A.L.T.M."/>
            <person name="Pandolfi V."/>
            <person name="Bustamante F.O."/>
            <person name="Brasileiro-Vidal A.C."/>
            <person name="Benko-Iseppon A.M."/>
        </authorList>
    </citation>
    <scope>NUCLEOTIDE SEQUENCE [LARGE SCALE GENOMIC DNA]</scope>
    <source>
        <tissue evidence="2">Leaves</tissue>
    </source>
</reference>
<sequence>MLRGFNHTQICLIPKVSDASKMSQVRPTSLSLVASSQCYSSDTGAFPEWVQDLMLPSRVWNQPLISQIFSAEIAQQILAISPVPEEDGWRWTLTEMGAMGLAQAIKLHATSIMLQLISAHRCCNIVRLGLCCGSCQIFVWRCLHETLPVLWNLHHRITTINPTSKGCGQDLESVTHCLFHCIKAKEVWAHSTLSELSLVSPSHSFWHVWRSSVNTLAHGSWCYLPFLLGMSGRHVIASHLNSV</sequence>
<protein>
    <recommendedName>
        <fullName evidence="1">Reverse transcriptase zinc-binding domain-containing protein</fullName>
    </recommendedName>
</protein>
<dbReference type="Proteomes" id="UP001341840">
    <property type="component" value="Unassembled WGS sequence"/>
</dbReference>
<keyword evidence="3" id="KW-1185">Reference proteome</keyword>
<evidence type="ECO:0000259" key="1">
    <source>
        <dbReference type="Pfam" id="PF13966"/>
    </source>
</evidence>
<dbReference type="Pfam" id="PF13966">
    <property type="entry name" value="zf-RVT"/>
    <property type="match status" value="1"/>
</dbReference>
<comment type="caution">
    <text evidence="2">The sequence shown here is derived from an EMBL/GenBank/DDBJ whole genome shotgun (WGS) entry which is preliminary data.</text>
</comment>
<dbReference type="EMBL" id="JASCZI010212800">
    <property type="protein sequence ID" value="MED6200332.1"/>
    <property type="molecule type" value="Genomic_DNA"/>
</dbReference>
<accession>A0ABU6XRG8</accession>
<feature type="domain" description="Reverse transcriptase zinc-binding" evidence="1">
    <location>
        <begin position="135"/>
        <end position="188"/>
    </location>
</feature>
<name>A0ABU6XRG8_9FABA</name>
<evidence type="ECO:0000313" key="2">
    <source>
        <dbReference type="EMBL" id="MED6200332.1"/>
    </source>
</evidence>
<evidence type="ECO:0000313" key="3">
    <source>
        <dbReference type="Proteomes" id="UP001341840"/>
    </source>
</evidence>
<organism evidence="2 3">
    <name type="scientific">Stylosanthes scabra</name>
    <dbReference type="NCBI Taxonomy" id="79078"/>
    <lineage>
        <taxon>Eukaryota</taxon>
        <taxon>Viridiplantae</taxon>
        <taxon>Streptophyta</taxon>
        <taxon>Embryophyta</taxon>
        <taxon>Tracheophyta</taxon>
        <taxon>Spermatophyta</taxon>
        <taxon>Magnoliopsida</taxon>
        <taxon>eudicotyledons</taxon>
        <taxon>Gunneridae</taxon>
        <taxon>Pentapetalae</taxon>
        <taxon>rosids</taxon>
        <taxon>fabids</taxon>
        <taxon>Fabales</taxon>
        <taxon>Fabaceae</taxon>
        <taxon>Papilionoideae</taxon>
        <taxon>50 kb inversion clade</taxon>
        <taxon>dalbergioids sensu lato</taxon>
        <taxon>Dalbergieae</taxon>
        <taxon>Pterocarpus clade</taxon>
        <taxon>Stylosanthes</taxon>
    </lineage>
</organism>
<gene>
    <name evidence="2" type="ORF">PIB30_084062</name>
</gene>